<sequence>MNEFQLWRWPPRRGGLRFVRPLLGATAALALIIGVAMAFSYTVTEPSSDPLRVEMPVHIVPLPPT</sequence>
<protein>
    <submittedName>
        <fullName evidence="1">Uncharacterized protein</fullName>
    </submittedName>
</protein>
<comment type="caution">
    <text evidence="1">The sequence shown here is derived from an EMBL/GenBank/DDBJ whole genome shotgun (WGS) entry which is preliminary data.</text>
</comment>
<accession>A0A849BVN3</accession>
<dbReference type="EMBL" id="JABELX010000001">
    <property type="protein sequence ID" value="NNH69006.1"/>
    <property type="molecule type" value="Genomic_DNA"/>
</dbReference>
<name>A0A849BVN3_9NOCA</name>
<dbReference type="Proteomes" id="UP000586827">
    <property type="component" value="Unassembled WGS sequence"/>
</dbReference>
<evidence type="ECO:0000313" key="2">
    <source>
        <dbReference type="Proteomes" id="UP000586827"/>
    </source>
</evidence>
<organism evidence="1 2">
    <name type="scientific">Nocardia uniformis</name>
    <dbReference type="NCBI Taxonomy" id="53432"/>
    <lineage>
        <taxon>Bacteria</taxon>
        <taxon>Bacillati</taxon>
        <taxon>Actinomycetota</taxon>
        <taxon>Actinomycetes</taxon>
        <taxon>Mycobacteriales</taxon>
        <taxon>Nocardiaceae</taxon>
        <taxon>Nocardia</taxon>
    </lineage>
</organism>
<keyword evidence="2" id="KW-1185">Reference proteome</keyword>
<dbReference type="AlphaFoldDB" id="A0A849BVN3"/>
<evidence type="ECO:0000313" key="1">
    <source>
        <dbReference type="EMBL" id="NNH69006.1"/>
    </source>
</evidence>
<gene>
    <name evidence="1" type="ORF">HLB23_03815</name>
</gene>
<dbReference type="RefSeq" id="WP_067526026.1">
    <property type="nucleotide sequence ID" value="NZ_JABELX010000001.1"/>
</dbReference>
<proteinExistence type="predicted"/>
<reference evidence="1 2" key="1">
    <citation type="submission" date="2020-05" db="EMBL/GenBank/DDBJ databases">
        <title>MicrobeNet Type strains.</title>
        <authorList>
            <person name="Nicholson A.C."/>
        </authorList>
    </citation>
    <scope>NUCLEOTIDE SEQUENCE [LARGE SCALE GENOMIC DNA]</scope>
    <source>
        <strain evidence="1 2">JCM 3224</strain>
    </source>
</reference>